<dbReference type="AlphaFoldDB" id="A0A6V8LSI3"/>
<comment type="catalytic activity">
    <reaction evidence="1">
        <text>adenosylcob(III)inamide + ATP = adenosylcob(III)inamide phosphate + ADP + H(+)</text>
        <dbReference type="Rhea" id="RHEA:15769"/>
        <dbReference type="ChEBI" id="CHEBI:2480"/>
        <dbReference type="ChEBI" id="CHEBI:15378"/>
        <dbReference type="ChEBI" id="CHEBI:30616"/>
        <dbReference type="ChEBI" id="CHEBI:58502"/>
        <dbReference type="ChEBI" id="CHEBI:456216"/>
        <dbReference type="EC" id="2.7.1.156"/>
    </reaction>
</comment>
<dbReference type="Pfam" id="PF02283">
    <property type="entry name" value="CobU"/>
    <property type="match status" value="1"/>
</dbReference>
<organism evidence="18 19">
    <name type="scientific">Fundidesulfovibrio magnetotacticus</name>
    <dbReference type="NCBI Taxonomy" id="2730080"/>
    <lineage>
        <taxon>Bacteria</taxon>
        <taxon>Pseudomonadati</taxon>
        <taxon>Thermodesulfobacteriota</taxon>
        <taxon>Desulfovibrionia</taxon>
        <taxon>Desulfovibrionales</taxon>
        <taxon>Desulfovibrionaceae</taxon>
        <taxon>Fundidesulfovibrio</taxon>
    </lineage>
</organism>
<evidence type="ECO:0000256" key="7">
    <source>
        <dbReference type="ARBA" id="ARBA00007490"/>
    </source>
</evidence>
<dbReference type="GO" id="GO:0009236">
    <property type="term" value="P:cobalamin biosynthetic process"/>
    <property type="evidence" value="ECO:0007669"/>
    <property type="project" value="UniProtKB-UniPathway"/>
</dbReference>
<evidence type="ECO:0000256" key="15">
    <source>
        <dbReference type="ARBA" id="ARBA00023134"/>
    </source>
</evidence>
<dbReference type="InterPro" id="IPR027417">
    <property type="entry name" value="P-loop_NTPase"/>
</dbReference>
<dbReference type="GO" id="GO:0043752">
    <property type="term" value="F:adenosylcobinamide kinase activity"/>
    <property type="evidence" value="ECO:0007669"/>
    <property type="project" value="UniProtKB-EC"/>
</dbReference>
<evidence type="ECO:0000256" key="16">
    <source>
        <dbReference type="ARBA" id="ARBA00029570"/>
    </source>
</evidence>
<evidence type="ECO:0000256" key="10">
    <source>
        <dbReference type="ARBA" id="ARBA00022573"/>
    </source>
</evidence>
<evidence type="ECO:0000256" key="5">
    <source>
        <dbReference type="ARBA" id="ARBA00004692"/>
    </source>
</evidence>
<evidence type="ECO:0000256" key="6">
    <source>
        <dbReference type="ARBA" id="ARBA00005159"/>
    </source>
</evidence>
<keyword evidence="14" id="KW-0067">ATP-binding</keyword>
<reference evidence="18 19" key="2">
    <citation type="submission" date="2020-05" db="EMBL/GenBank/DDBJ databases">
        <title>Draft genome sequence of Desulfovibrio sp. strainFSS-1.</title>
        <authorList>
            <person name="Shimoshige H."/>
            <person name="Kobayashi H."/>
            <person name="Maekawa T."/>
        </authorList>
    </citation>
    <scope>NUCLEOTIDE SEQUENCE [LARGE SCALE GENOMIC DNA]</scope>
    <source>
        <strain evidence="18 19">SIID29052-01</strain>
    </source>
</reference>
<dbReference type="SUPFAM" id="SSF52540">
    <property type="entry name" value="P-loop containing nucleoside triphosphate hydrolases"/>
    <property type="match status" value="1"/>
</dbReference>
<protein>
    <recommendedName>
        <fullName evidence="16">Adenosylcobinamide kinase</fullName>
        <ecNumber evidence="8">2.7.1.156</ecNumber>
        <ecNumber evidence="9">2.7.7.62</ecNumber>
    </recommendedName>
    <alternativeName>
        <fullName evidence="17">Adenosylcobinamide-phosphate guanylyltransferase</fullName>
    </alternativeName>
</protein>
<dbReference type="GO" id="GO:0005525">
    <property type="term" value="F:GTP binding"/>
    <property type="evidence" value="ECO:0007669"/>
    <property type="project" value="UniProtKB-KW"/>
</dbReference>
<comment type="function">
    <text evidence="4">Catalyzes ATP-dependent phosphorylation of adenosylcobinamide and addition of GMP to adenosylcobinamide phosphate.</text>
</comment>
<evidence type="ECO:0000256" key="2">
    <source>
        <dbReference type="ARBA" id="ARBA00000711"/>
    </source>
</evidence>
<comment type="catalytic activity">
    <reaction evidence="2">
        <text>adenosylcob(III)inamide phosphate + GTP + H(+) = adenosylcob(III)inamide-GDP + diphosphate</text>
        <dbReference type="Rhea" id="RHEA:22712"/>
        <dbReference type="ChEBI" id="CHEBI:15378"/>
        <dbReference type="ChEBI" id="CHEBI:33019"/>
        <dbReference type="ChEBI" id="CHEBI:37565"/>
        <dbReference type="ChEBI" id="CHEBI:58502"/>
        <dbReference type="ChEBI" id="CHEBI:60487"/>
        <dbReference type="EC" id="2.7.7.62"/>
    </reaction>
</comment>
<comment type="similarity">
    <text evidence="7">Belongs to the CobU/CobP family.</text>
</comment>
<comment type="pathway">
    <text evidence="6">Cofactor biosynthesis; adenosylcobalamin biosynthesis; adenosylcobalamin from cob(II)yrinate a,c-diamide: step 5/7.</text>
</comment>
<keyword evidence="19" id="KW-1185">Reference proteome</keyword>
<evidence type="ECO:0000313" key="19">
    <source>
        <dbReference type="Proteomes" id="UP000494245"/>
    </source>
</evidence>
<evidence type="ECO:0000256" key="1">
    <source>
        <dbReference type="ARBA" id="ARBA00000312"/>
    </source>
</evidence>
<gene>
    <name evidence="18" type="primary">cobP</name>
    <name evidence="18" type="ORF">NNJEOMEG_01365</name>
</gene>
<evidence type="ECO:0000256" key="8">
    <source>
        <dbReference type="ARBA" id="ARBA00012016"/>
    </source>
</evidence>
<dbReference type="EC" id="2.7.7.62" evidence="9"/>
<dbReference type="GO" id="GO:0005524">
    <property type="term" value="F:ATP binding"/>
    <property type="evidence" value="ECO:0007669"/>
    <property type="project" value="UniProtKB-KW"/>
</dbReference>
<dbReference type="GO" id="GO:0008820">
    <property type="term" value="F:cobinamide phosphate guanylyltransferase activity"/>
    <property type="evidence" value="ECO:0007669"/>
    <property type="project" value="UniProtKB-EC"/>
</dbReference>
<dbReference type="RefSeq" id="WP_173082650.1">
    <property type="nucleotide sequence ID" value="NZ_BLTE01000005.1"/>
</dbReference>
<evidence type="ECO:0000256" key="13">
    <source>
        <dbReference type="ARBA" id="ARBA00022777"/>
    </source>
</evidence>
<keyword evidence="13" id="KW-0418">Kinase</keyword>
<comment type="caution">
    <text evidence="18">The sequence shown here is derived from an EMBL/GenBank/DDBJ whole genome shotgun (WGS) entry which is preliminary data.</text>
</comment>
<evidence type="ECO:0000256" key="11">
    <source>
        <dbReference type="ARBA" id="ARBA00022679"/>
    </source>
</evidence>
<dbReference type="UniPathway" id="UPA00148">
    <property type="reaction ID" value="UER00236"/>
</dbReference>
<evidence type="ECO:0000256" key="3">
    <source>
        <dbReference type="ARBA" id="ARBA00001522"/>
    </source>
</evidence>
<dbReference type="EC" id="2.7.1.156" evidence="8"/>
<accession>A0A6V8LSI3</accession>
<comment type="pathway">
    <text evidence="5">Cofactor biosynthesis; adenosylcobalamin biosynthesis; adenosylcobalamin from cob(II)yrinate a,c-diamide: step 6/7.</text>
</comment>
<evidence type="ECO:0000256" key="4">
    <source>
        <dbReference type="ARBA" id="ARBA00003889"/>
    </source>
</evidence>
<dbReference type="Proteomes" id="UP000494245">
    <property type="component" value="Unassembled WGS sequence"/>
</dbReference>
<keyword evidence="10" id="KW-0169">Cobalamin biosynthesis</keyword>
<evidence type="ECO:0000256" key="14">
    <source>
        <dbReference type="ARBA" id="ARBA00022840"/>
    </source>
</evidence>
<evidence type="ECO:0000313" key="18">
    <source>
        <dbReference type="EMBL" id="GFK93531.1"/>
    </source>
</evidence>
<evidence type="ECO:0000256" key="9">
    <source>
        <dbReference type="ARBA" id="ARBA00012523"/>
    </source>
</evidence>
<dbReference type="EMBL" id="BLTE01000005">
    <property type="protein sequence ID" value="GFK93531.1"/>
    <property type="molecule type" value="Genomic_DNA"/>
</dbReference>
<evidence type="ECO:0000256" key="12">
    <source>
        <dbReference type="ARBA" id="ARBA00022741"/>
    </source>
</evidence>
<dbReference type="PANTHER" id="PTHR34848:SF1">
    <property type="entry name" value="BIFUNCTIONAL ADENOSYLCOBALAMIN BIOSYNTHESIS PROTEIN COBU"/>
    <property type="match status" value="1"/>
</dbReference>
<reference evidence="18 19" key="1">
    <citation type="submission" date="2020-04" db="EMBL/GenBank/DDBJ databases">
        <authorList>
            <consortium name="Desulfovibrio sp. FSS-1 genome sequencing consortium"/>
            <person name="Shimoshige H."/>
            <person name="Kobayashi H."/>
            <person name="Maekawa T."/>
        </authorList>
    </citation>
    <scope>NUCLEOTIDE SEQUENCE [LARGE SCALE GENOMIC DNA]</scope>
    <source>
        <strain evidence="18 19">SIID29052-01</strain>
    </source>
</reference>
<name>A0A6V8LSI3_9BACT</name>
<proteinExistence type="inferred from homology"/>
<keyword evidence="12" id="KW-0547">Nucleotide-binding</keyword>
<comment type="catalytic activity">
    <reaction evidence="3">
        <text>adenosylcob(III)inamide + GTP = adenosylcob(III)inamide phosphate + GDP + H(+)</text>
        <dbReference type="Rhea" id="RHEA:15765"/>
        <dbReference type="ChEBI" id="CHEBI:2480"/>
        <dbReference type="ChEBI" id="CHEBI:15378"/>
        <dbReference type="ChEBI" id="CHEBI:37565"/>
        <dbReference type="ChEBI" id="CHEBI:58189"/>
        <dbReference type="ChEBI" id="CHEBI:58502"/>
        <dbReference type="EC" id="2.7.1.156"/>
    </reaction>
</comment>
<keyword evidence="15" id="KW-0342">GTP-binding</keyword>
<keyword evidence="11 18" id="KW-0808">Transferase</keyword>
<dbReference type="Gene3D" id="3.40.50.300">
    <property type="entry name" value="P-loop containing nucleotide triphosphate hydrolases"/>
    <property type="match status" value="1"/>
</dbReference>
<dbReference type="PANTHER" id="PTHR34848">
    <property type="match status" value="1"/>
</dbReference>
<sequence length="168" mass="18020">MILLVLGGEKSGKSGLAYERFREAPGPGTVLAMGLARDEAFRRQILAHRLERDPAFPVTEPGAELPSALEAQRTGGRKVLVDSLDFWLFTCMEDGRIRTGELLEALEGYRAPDAPLCALVSCEVGLGPIAPSSLARRFAREQGALNQALAALAQEALLVVAGLPLRLK</sequence>
<dbReference type="InterPro" id="IPR003203">
    <property type="entry name" value="CobU/CobP"/>
</dbReference>
<evidence type="ECO:0000256" key="17">
    <source>
        <dbReference type="ARBA" id="ARBA00030571"/>
    </source>
</evidence>